<name>A0A250WP90_9CHLO</name>
<dbReference type="InterPro" id="IPR011992">
    <property type="entry name" value="EF-hand-dom_pair"/>
</dbReference>
<dbReference type="InterPro" id="IPR002048">
    <property type="entry name" value="EF_hand_dom"/>
</dbReference>
<evidence type="ECO:0000256" key="2">
    <source>
        <dbReference type="ARBA" id="ARBA00022737"/>
    </source>
</evidence>
<feature type="region of interest" description="Disordered" evidence="4">
    <location>
        <begin position="1"/>
        <end position="21"/>
    </location>
</feature>
<evidence type="ECO:0000256" key="3">
    <source>
        <dbReference type="ARBA" id="ARBA00022837"/>
    </source>
</evidence>
<dbReference type="InterPro" id="IPR018247">
    <property type="entry name" value="EF_Hand_1_Ca_BS"/>
</dbReference>
<feature type="compositionally biased region" description="Polar residues" evidence="4">
    <location>
        <begin position="1"/>
        <end position="14"/>
    </location>
</feature>
<evidence type="ECO:0000259" key="5">
    <source>
        <dbReference type="PROSITE" id="PS50222"/>
    </source>
</evidence>
<dbReference type="Pfam" id="PF13202">
    <property type="entry name" value="EF-hand_5"/>
    <property type="match status" value="1"/>
</dbReference>
<feature type="domain" description="EF-hand" evidence="5">
    <location>
        <begin position="28"/>
        <end position="63"/>
    </location>
</feature>
<evidence type="ECO:0000256" key="4">
    <source>
        <dbReference type="SAM" id="MobiDB-lite"/>
    </source>
</evidence>
<dbReference type="PROSITE" id="PS00018">
    <property type="entry name" value="EF_HAND_1"/>
    <property type="match status" value="1"/>
</dbReference>
<keyword evidence="3" id="KW-0106">Calcium</keyword>
<comment type="caution">
    <text evidence="6">The sequence shown here is derived from an EMBL/GenBank/DDBJ whole genome shotgun (WGS) entry which is preliminary data.</text>
</comment>
<dbReference type="Pfam" id="PF13499">
    <property type="entry name" value="EF-hand_7"/>
    <property type="match status" value="1"/>
</dbReference>
<dbReference type="PROSITE" id="PS50222">
    <property type="entry name" value="EF_HAND_2"/>
    <property type="match status" value="4"/>
</dbReference>
<sequence length="196" mass="22392">MTIAPTKSNTNGLKNSKKLGDGSKYSKKEVKELYDFFSELDIKGTGKVTGQEILAKKNKLKLPDALSPVDFVRAMDRNHDGIVTFEELLKTLYPYASQHELKVMYRWVYPESAPEEVHIASTFEPTAEQLWELEQLFKIYDKNKSGGLEYKEVLDMALAAGYDSEEIAIMFHDADINKDEVISFDEFVQLMKSSYI</sequence>
<evidence type="ECO:0000313" key="7">
    <source>
        <dbReference type="Proteomes" id="UP000232323"/>
    </source>
</evidence>
<dbReference type="STRING" id="1157962.A0A250WP90"/>
<dbReference type="SMART" id="SM00054">
    <property type="entry name" value="EFh"/>
    <property type="match status" value="4"/>
</dbReference>
<accession>A0A250WP90</accession>
<reference evidence="6 7" key="1">
    <citation type="submission" date="2017-08" db="EMBL/GenBank/DDBJ databases">
        <title>Acidophilic green algal genome provides insights into adaptation to an acidic environment.</title>
        <authorList>
            <person name="Hirooka S."/>
            <person name="Hirose Y."/>
            <person name="Kanesaki Y."/>
            <person name="Higuchi S."/>
            <person name="Fujiwara T."/>
            <person name="Onuma R."/>
            <person name="Era A."/>
            <person name="Ohbayashi R."/>
            <person name="Uzuka A."/>
            <person name="Nozaki H."/>
            <person name="Yoshikawa H."/>
            <person name="Miyagishima S.Y."/>
        </authorList>
    </citation>
    <scope>NUCLEOTIDE SEQUENCE [LARGE SCALE GENOMIC DNA]</scope>
    <source>
        <strain evidence="6 7">NIES-2499</strain>
    </source>
</reference>
<keyword evidence="2" id="KW-0677">Repeat</keyword>
<dbReference type="SUPFAM" id="SSF47473">
    <property type="entry name" value="EF-hand"/>
    <property type="match status" value="1"/>
</dbReference>
<dbReference type="Gene3D" id="1.10.238.10">
    <property type="entry name" value="EF-hand"/>
    <property type="match status" value="1"/>
</dbReference>
<feature type="domain" description="EF-hand" evidence="5">
    <location>
        <begin position="132"/>
        <end position="163"/>
    </location>
</feature>
<gene>
    <name evidence="6" type="ORF">CEUSTIGMA_g57.t1</name>
</gene>
<dbReference type="AlphaFoldDB" id="A0A250WP90"/>
<protein>
    <recommendedName>
        <fullName evidence="5">EF-hand domain-containing protein</fullName>
    </recommendedName>
</protein>
<dbReference type="PANTHER" id="PTHR45942">
    <property type="entry name" value="PROTEIN PHOSPATASE 3 REGULATORY SUBUNIT B ALPHA ISOFORM TYPE 1"/>
    <property type="match status" value="1"/>
</dbReference>
<evidence type="ECO:0000256" key="1">
    <source>
        <dbReference type="ARBA" id="ARBA00022723"/>
    </source>
</evidence>
<dbReference type="Proteomes" id="UP000232323">
    <property type="component" value="Unassembled WGS sequence"/>
</dbReference>
<proteinExistence type="predicted"/>
<feature type="domain" description="EF-hand" evidence="5">
    <location>
        <begin position="165"/>
        <end position="196"/>
    </location>
</feature>
<dbReference type="OrthoDB" id="26525at2759"/>
<feature type="domain" description="EF-hand" evidence="5">
    <location>
        <begin position="73"/>
        <end position="98"/>
    </location>
</feature>
<organism evidence="6 7">
    <name type="scientific">Chlamydomonas eustigma</name>
    <dbReference type="NCBI Taxonomy" id="1157962"/>
    <lineage>
        <taxon>Eukaryota</taxon>
        <taxon>Viridiplantae</taxon>
        <taxon>Chlorophyta</taxon>
        <taxon>core chlorophytes</taxon>
        <taxon>Chlorophyceae</taxon>
        <taxon>CS clade</taxon>
        <taxon>Chlamydomonadales</taxon>
        <taxon>Chlamydomonadaceae</taxon>
        <taxon>Chlamydomonas</taxon>
    </lineage>
</organism>
<keyword evidence="7" id="KW-1185">Reference proteome</keyword>
<dbReference type="EMBL" id="BEGY01000001">
    <property type="protein sequence ID" value="GAX72601.1"/>
    <property type="molecule type" value="Genomic_DNA"/>
</dbReference>
<dbReference type="CDD" id="cd00051">
    <property type="entry name" value="EFh"/>
    <property type="match status" value="1"/>
</dbReference>
<dbReference type="GO" id="GO:0005509">
    <property type="term" value="F:calcium ion binding"/>
    <property type="evidence" value="ECO:0007669"/>
    <property type="project" value="InterPro"/>
</dbReference>
<keyword evidence="1" id="KW-0479">Metal-binding</keyword>
<evidence type="ECO:0000313" key="6">
    <source>
        <dbReference type="EMBL" id="GAX72601.1"/>
    </source>
</evidence>